<dbReference type="FunFam" id="3.60.21.10:FF:000028">
    <property type="entry name" value="Putative metallophosphoesterase"/>
    <property type="match status" value="1"/>
</dbReference>
<dbReference type="EMBL" id="NVNL01000031">
    <property type="protein sequence ID" value="PEA88302.1"/>
    <property type="molecule type" value="Genomic_DNA"/>
</dbReference>
<dbReference type="PANTHER" id="PTHR31302:SF25">
    <property type="entry name" value="PHOSPHOESTERASE"/>
    <property type="match status" value="1"/>
</dbReference>
<dbReference type="GO" id="GO:0046872">
    <property type="term" value="F:metal ion binding"/>
    <property type="evidence" value="ECO:0007669"/>
    <property type="project" value="UniProtKB-KW"/>
</dbReference>
<comment type="similarity">
    <text evidence="4">Belongs to the metallophosphoesterase superfamily.</text>
</comment>
<dbReference type="CDD" id="cd07385">
    <property type="entry name" value="MPP_YkuE_C"/>
    <property type="match status" value="1"/>
</dbReference>
<accession>A0A9X6TL90</accession>
<comment type="caution">
    <text evidence="6">The sequence shown here is derived from an EMBL/GenBank/DDBJ whole genome shotgun (WGS) entry which is preliminary data.</text>
</comment>
<gene>
    <name evidence="6" type="ORF">CON71_19785</name>
</gene>
<protein>
    <submittedName>
        <fullName evidence="6">Metallophosphoesterase</fullName>
    </submittedName>
</protein>
<keyword evidence="3" id="KW-0378">Hydrolase</keyword>
<dbReference type="Gene3D" id="3.60.21.10">
    <property type="match status" value="1"/>
</dbReference>
<evidence type="ECO:0000256" key="4">
    <source>
        <dbReference type="ARBA" id="ARBA00061089"/>
    </source>
</evidence>
<dbReference type="PANTHER" id="PTHR31302">
    <property type="entry name" value="TRANSMEMBRANE PROTEIN WITH METALLOPHOSPHOESTERASE DOMAIN-RELATED"/>
    <property type="match status" value="1"/>
</dbReference>
<dbReference type="RefSeq" id="WP_098902184.1">
    <property type="nucleotide sequence ID" value="NZ_NVNL01000031.1"/>
</dbReference>
<evidence type="ECO:0000256" key="2">
    <source>
        <dbReference type="ARBA" id="ARBA00022723"/>
    </source>
</evidence>
<evidence type="ECO:0000313" key="6">
    <source>
        <dbReference type="EMBL" id="PEA88302.1"/>
    </source>
</evidence>
<feature type="domain" description="Calcineurin-like phosphoesterase" evidence="5">
    <location>
        <begin position="51"/>
        <end position="228"/>
    </location>
</feature>
<proteinExistence type="inferred from homology"/>
<name>A0A9X6TL90_BACTU</name>
<dbReference type="GO" id="GO:0016020">
    <property type="term" value="C:membrane"/>
    <property type="evidence" value="ECO:0007669"/>
    <property type="project" value="GOC"/>
</dbReference>
<dbReference type="InterPro" id="IPR029052">
    <property type="entry name" value="Metallo-depent_PP-like"/>
</dbReference>
<dbReference type="Proteomes" id="UP000220702">
    <property type="component" value="Unassembled WGS sequence"/>
</dbReference>
<dbReference type="GO" id="GO:0008758">
    <property type="term" value="F:UDP-2,3-diacylglucosamine hydrolase activity"/>
    <property type="evidence" value="ECO:0007669"/>
    <property type="project" value="TreeGrafter"/>
</dbReference>
<dbReference type="SUPFAM" id="SSF56300">
    <property type="entry name" value="Metallo-dependent phosphatases"/>
    <property type="match status" value="1"/>
</dbReference>
<evidence type="ECO:0000259" key="5">
    <source>
        <dbReference type="Pfam" id="PF00149"/>
    </source>
</evidence>
<organism evidence="6 7">
    <name type="scientific">Bacillus thuringiensis</name>
    <dbReference type="NCBI Taxonomy" id="1428"/>
    <lineage>
        <taxon>Bacteria</taxon>
        <taxon>Bacillati</taxon>
        <taxon>Bacillota</taxon>
        <taxon>Bacilli</taxon>
        <taxon>Bacillales</taxon>
        <taxon>Bacillaceae</taxon>
        <taxon>Bacillus</taxon>
        <taxon>Bacillus cereus group</taxon>
    </lineage>
</organism>
<dbReference type="Pfam" id="PF00149">
    <property type="entry name" value="Metallophos"/>
    <property type="match status" value="1"/>
</dbReference>
<evidence type="ECO:0000256" key="3">
    <source>
        <dbReference type="ARBA" id="ARBA00022801"/>
    </source>
</evidence>
<sequence length="297" mass="33534">MTKKWIVITFLTIIILLMSTYLYARYVEPKKVTITCNYIKSKYIPNGFSGMKVVQFSDTHLGPNFTIEQLKELVNQMNMLKPDIVVFTGDLIDNFGEYGSQKQKAQSILTQIHAPLGKYAVFGNHDRGGGGSYLYNKENVDNSLYKKLMEGAGFTVLVNAIDKITSANGDQITIAGLDDFLLGMPKIPGTLQQLQQQDFNLLLVHEPDVADKILEYPVDFQISGHSHGGQVRFPFLKPIITTPLANQYVEGMYSLEGKKRSLQLYVNRGIGTTRAPFRLFCKPELSIFILQRVEMEY</sequence>
<evidence type="ECO:0000256" key="1">
    <source>
        <dbReference type="ARBA" id="ARBA00001968"/>
    </source>
</evidence>
<dbReference type="GO" id="GO:0009245">
    <property type="term" value="P:lipid A biosynthetic process"/>
    <property type="evidence" value="ECO:0007669"/>
    <property type="project" value="TreeGrafter"/>
</dbReference>
<dbReference type="InterPro" id="IPR051158">
    <property type="entry name" value="Metallophosphoesterase_sf"/>
</dbReference>
<keyword evidence="2" id="KW-0479">Metal-binding</keyword>
<reference evidence="6 7" key="1">
    <citation type="submission" date="2017-09" db="EMBL/GenBank/DDBJ databases">
        <title>Large-scale bioinformatics analysis of Bacillus genomes uncovers conserved roles of natural products in bacterial physiology.</title>
        <authorList>
            <consortium name="Agbiome Team Llc"/>
            <person name="Bleich R.M."/>
            <person name="Grubbs K.J."/>
            <person name="Santa Maria K.C."/>
            <person name="Allen S.E."/>
            <person name="Farag S."/>
            <person name="Shank E.A."/>
            <person name="Bowers A."/>
        </authorList>
    </citation>
    <scope>NUCLEOTIDE SEQUENCE [LARGE SCALE GENOMIC DNA]</scope>
    <source>
        <strain evidence="6 7">AFS089089</strain>
    </source>
</reference>
<dbReference type="AlphaFoldDB" id="A0A9X6TL90"/>
<evidence type="ECO:0000313" key="7">
    <source>
        <dbReference type="Proteomes" id="UP000220702"/>
    </source>
</evidence>
<dbReference type="InterPro" id="IPR004843">
    <property type="entry name" value="Calcineurin-like_PHP"/>
</dbReference>
<comment type="cofactor">
    <cofactor evidence="1">
        <name>a divalent metal cation</name>
        <dbReference type="ChEBI" id="CHEBI:60240"/>
    </cofactor>
</comment>